<comment type="caution">
    <text evidence="2">The sequence shown here is derived from an EMBL/GenBank/DDBJ whole genome shotgun (WGS) entry which is preliminary data.</text>
</comment>
<dbReference type="Pfam" id="PF13424">
    <property type="entry name" value="TPR_12"/>
    <property type="match status" value="1"/>
</dbReference>
<dbReference type="InterPro" id="IPR053137">
    <property type="entry name" value="NLR-like"/>
</dbReference>
<reference evidence="3" key="1">
    <citation type="submission" date="2019-10" db="EMBL/GenBank/DDBJ databases">
        <title>Streptomyces sp. nov., a novel actinobacterium isolated from alkaline environment.</title>
        <authorList>
            <person name="Golinska P."/>
        </authorList>
    </citation>
    <scope>NUCLEOTIDE SEQUENCE [LARGE SCALE GENOMIC DNA]</scope>
    <source>
        <strain evidence="3">DSM 42108</strain>
    </source>
</reference>
<dbReference type="PANTHER" id="PTHR46082">
    <property type="entry name" value="ATP/GTP-BINDING PROTEIN-RELATED"/>
    <property type="match status" value="1"/>
</dbReference>
<protein>
    <submittedName>
        <fullName evidence="2">Tetratricopeptide repeat protein</fullName>
    </submittedName>
</protein>
<dbReference type="AlphaFoldDB" id="A0A7W3XYE7"/>
<keyword evidence="3" id="KW-1185">Reference proteome</keyword>
<dbReference type="SUPFAM" id="SSF48452">
    <property type="entry name" value="TPR-like"/>
    <property type="match status" value="2"/>
</dbReference>
<dbReference type="Pfam" id="PF13374">
    <property type="entry name" value="TPR_10"/>
    <property type="match status" value="1"/>
</dbReference>
<dbReference type="RefSeq" id="WP_182666432.1">
    <property type="nucleotide sequence ID" value="NZ_VKHS01000664.1"/>
</dbReference>
<evidence type="ECO:0000313" key="3">
    <source>
        <dbReference type="Proteomes" id="UP000530234"/>
    </source>
</evidence>
<proteinExistence type="predicted"/>
<dbReference type="PANTHER" id="PTHR46082:SF6">
    <property type="entry name" value="AAA+ ATPASE DOMAIN-CONTAINING PROTEIN-RELATED"/>
    <property type="match status" value="1"/>
</dbReference>
<dbReference type="Gene3D" id="1.25.40.10">
    <property type="entry name" value="Tetratricopeptide repeat domain"/>
    <property type="match status" value="4"/>
</dbReference>
<sequence length="704" mass="77050">MTRENDPGPGSWFEYRQLLRELHRTTGSPPMRELERLCAEEYGGKRVPRALSRTAINGYLAPADRPPGTDRDVVGSLVHCLLLHGGRNGLRPPPPRNDPAWWRRRYDLLSEENERRRRERGPSSGDLPLAETGHWDTGHEVALGWSLADVVFWPPSGVDHLDKLAGMIRLAHEIGVPHTALPAARQLERWSARELPTGHPARLAARHAAAVLTSHAGAAPAQTLRTVSELVRECRKHLGARHPLTVFAGLWHAGSTGRCGDWAEARRLYRLLAAEPSPDHTALRADLLAGWGAARALGHLGRWEDAREELERLLPDVDTLIGPSHPAALEAKGAHARAVLMSGDARGAAARYEALIAQADELGAIDQPTLLGLRRGLAACVHHMGEVAGGRGDPPGTTPIEVVYRGVIEDSIAVLGREHPATLGALRELGVLLTDISPLDAVRTLEEVTEEGTELLGSSHPEVLRARHALALAHREAGRPREALIGLGEVLGRQRQKLGHDHPDTVHTRHHLGTLLAETEQYQRAVALLDDVHANRRRTLGPDHPSTLAVRQSLAELTWRIDGTRAARSSFESLHRTCLRVLGPEHRQTLVTRLSLARLTWEEDPRTALAEYRRVGEAQARVLGERHPATLWTRFNAAVIVHELDGPGAAVEEYRKVLDAREEILGTGHPATRDTRHHLSEALEALARAQTPGNQPPGTAAGEG</sequence>
<dbReference type="InterPro" id="IPR011990">
    <property type="entry name" value="TPR-like_helical_dom_sf"/>
</dbReference>
<name>A0A7W3XYE7_9ACTN</name>
<evidence type="ECO:0000313" key="2">
    <source>
        <dbReference type="EMBL" id="MBB0231878.1"/>
    </source>
</evidence>
<evidence type="ECO:0000256" key="1">
    <source>
        <dbReference type="SAM" id="MobiDB-lite"/>
    </source>
</evidence>
<organism evidence="2 3">
    <name type="scientific">Streptomyces calidiresistens</name>
    <dbReference type="NCBI Taxonomy" id="1485586"/>
    <lineage>
        <taxon>Bacteria</taxon>
        <taxon>Bacillati</taxon>
        <taxon>Actinomycetota</taxon>
        <taxon>Actinomycetes</taxon>
        <taxon>Kitasatosporales</taxon>
        <taxon>Streptomycetaceae</taxon>
        <taxon>Streptomyces</taxon>
    </lineage>
</organism>
<feature type="region of interest" description="Disordered" evidence="1">
    <location>
        <begin position="112"/>
        <end position="132"/>
    </location>
</feature>
<accession>A0A7W3XYE7</accession>
<dbReference type="EMBL" id="VKHS01000664">
    <property type="protein sequence ID" value="MBB0231878.1"/>
    <property type="molecule type" value="Genomic_DNA"/>
</dbReference>
<dbReference type="Proteomes" id="UP000530234">
    <property type="component" value="Unassembled WGS sequence"/>
</dbReference>
<gene>
    <name evidence="2" type="ORF">FOE67_20840</name>
</gene>